<evidence type="ECO:0000313" key="8">
    <source>
        <dbReference type="Proteomes" id="UP000746471"/>
    </source>
</evidence>
<evidence type="ECO:0000256" key="2">
    <source>
        <dbReference type="ARBA" id="ARBA00022571"/>
    </source>
</evidence>
<dbReference type="InterPro" id="IPR000534">
    <property type="entry name" value="Semialdehyde_DH_NAD-bd"/>
</dbReference>
<gene>
    <name evidence="7" type="primary">argC</name>
    <name evidence="7" type="ORF">KHM83_07295</name>
</gene>
<dbReference type="PANTHER" id="PTHR32338:SF10">
    <property type="entry name" value="N-ACETYL-GAMMA-GLUTAMYL-PHOSPHATE REDUCTASE, CHLOROPLASTIC-RELATED"/>
    <property type="match status" value="1"/>
</dbReference>
<dbReference type="SMART" id="SM00859">
    <property type="entry name" value="Semialdhyde_dh"/>
    <property type="match status" value="1"/>
</dbReference>
<evidence type="ECO:0000256" key="5">
    <source>
        <dbReference type="ARBA" id="ARBA00023002"/>
    </source>
</evidence>
<dbReference type="PANTHER" id="PTHR32338">
    <property type="entry name" value="N-ACETYL-GAMMA-GLUTAMYL-PHOSPHATE REDUCTASE, CHLOROPLASTIC-RELATED-RELATED"/>
    <property type="match status" value="1"/>
</dbReference>
<evidence type="ECO:0000259" key="6">
    <source>
        <dbReference type="SMART" id="SM00859"/>
    </source>
</evidence>
<accession>A0ABS5PMS2</accession>
<dbReference type="Gene3D" id="3.40.50.720">
    <property type="entry name" value="NAD(P)-binding Rossmann-like Domain"/>
    <property type="match status" value="1"/>
</dbReference>
<dbReference type="InterPro" id="IPR050085">
    <property type="entry name" value="AGPR"/>
</dbReference>
<comment type="caution">
    <text evidence="7">The sequence shown here is derived from an EMBL/GenBank/DDBJ whole genome shotgun (WGS) entry which is preliminary data.</text>
</comment>
<dbReference type="InterPro" id="IPR058924">
    <property type="entry name" value="AGPR_dimerisation_dom"/>
</dbReference>
<dbReference type="GO" id="GO:0003942">
    <property type="term" value="F:N-acetyl-gamma-glutamyl-phosphate reductase activity"/>
    <property type="evidence" value="ECO:0007669"/>
    <property type="project" value="UniProtKB-EC"/>
</dbReference>
<dbReference type="EMBL" id="JAHBCL010000010">
    <property type="protein sequence ID" value="MBS7526479.1"/>
    <property type="molecule type" value="Genomic_DNA"/>
</dbReference>
<keyword evidence="4" id="KW-0521">NADP</keyword>
<name>A0ABS5PMS2_9FIRM</name>
<dbReference type="SUPFAM" id="SSF55347">
    <property type="entry name" value="Glyceraldehyde-3-phosphate dehydrogenase-like, C-terminal domain"/>
    <property type="match status" value="1"/>
</dbReference>
<dbReference type="Pfam" id="PF22698">
    <property type="entry name" value="Semialdhyde_dhC_1"/>
    <property type="match status" value="1"/>
</dbReference>
<evidence type="ECO:0000256" key="1">
    <source>
        <dbReference type="ARBA" id="ARBA00022490"/>
    </source>
</evidence>
<keyword evidence="3" id="KW-0028">Amino-acid biosynthesis</keyword>
<evidence type="ECO:0000256" key="4">
    <source>
        <dbReference type="ARBA" id="ARBA00022857"/>
    </source>
</evidence>
<organism evidence="7 8">
    <name type="scientific">Fusibacter paucivorans</name>
    <dbReference type="NCBI Taxonomy" id="76009"/>
    <lineage>
        <taxon>Bacteria</taxon>
        <taxon>Bacillati</taxon>
        <taxon>Bacillota</taxon>
        <taxon>Clostridia</taxon>
        <taxon>Eubacteriales</taxon>
        <taxon>Eubacteriales Family XII. Incertae Sedis</taxon>
        <taxon>Fusibacter</taxon>
    </lineage>
</organism>
<keyword evidence="5 7" id="KW-0560">Oxidoreductase</keyword>
<dbReference type="Gene3D" id="3.30.360.10">
    <property type="entry name" value="Dihydrodipicolinate Reductase, domain 2"/>
    <property type="match status" value="1"/>
</dbReference>
<dbReference type="RefSeq" id="WP_213236337.1">
    <property type="nucleotide sequence ID" value="NZ_JAHBCL010000010.1"/>
</dbReference>
<sequence>MIKRVYVDGQHGTTGLEIQKYIERHPHLTLVEMPYEQRHDPSVRKKMLNDCDIAILCLPDVGSREAVSMIENNQVVVIDTSTAYRTDDAWCYGLQELSAVQAEVLKTSKRIANPGCHATAAILLIKPLIEAGVLDSESVLKLYSITGYSGGGKSMINEFESGNTLPPRHYAMTLNHKHIPEMMKHLGLKRKPMFMPVVGAYKRGIVLSMPLEGEELKKKADREALLAIYQAYYKNCEFAKIGLNDTGVLNAETIDFGNRFEIDVHGNETQFLFTIKLDNLGKGASGAAIQTLNFMYGWPLKMGI</sequence>
<dbReference type="Pfam" id="PF01118">
    <property type="entry name" value="Semialdhyde_dh"/>
    <property type="match status" value="1"/>
</dbReference>
<evidence type="ECO:0000256" key="3">
    <source>
        <dbReference type="ARBA" id="ARBA00022605"/>
    </source>
</evidence>
<feature type="domain" description="Semialdehyde dehydrogenase NAD-binding" evidence="6">
    <location>
        <begin position="4"/>
        <end position="105"/>
    </location>
</feature>
<dbReference type="EC" id="1.2.1.38" evidence="7"/>
<dbReference type="CDD" id="cd23935">
    <property type="entry name" value="AGPR_2_C"/>
    <property type="match status" value="1"/>
</dbReference>
<dbReference type="Proteomes" id="UP000746471">
    <property type="component" value="Unassembled WGS sequence"/>
</dbReference>
<dbReference type="InterPro" id="IPR036291">
    <property type="entry name" value="NAD(P)-bd_dom_sf"/>
</dbReference>
<protein>
    <submittedName>
        <fullName evidence="7">N-acetyl-gamma-glutamyl-phosphate reductase</fullName>
        <ecNumber evidence="7">1.2.1.38</ecNumber>
    </submittedName>
</protein>
<dbReference type="NCBIfam" id="TIGR01851">
    <property type="entry name" value="argC_other"/>
    <property type="match status" value="1"/>
</dbReference>
<proteinExistence type="predicted"/>
<reference evidence="7 8" key="1">
    <citation type="submission" date="2021-05" db="EMBL/GenBank/DDBJ databases">
        <title>Fusibacter ferrireducens sp. nov., an anaerobic, sulfur- and Fe-reducing bacterium isolated from the mangrove sediment.</title>
        <authorList>
            <person name="Qiu D."/>
        </authorList>
    </citation>
    <scope>NUCLEOTIDE SEQUENCE [LARGE SCALE GENOMIC DNA]</scope>
    <source>
        <strain evidence="7 8">DSM 12116</strain>
    </source>
</reference>
<dbReference type="InterPro" id="IPR010136">
    <property type="entry name" value="AGPR_type-2"/>
</dbReference>
<keyword evidence="2" id="KW-0055">Arginine biosynthesis</keyword>
<keyword evidence="1" id="KW-0963">Cytoplasm</keyword>
<dbReference type="SUPFAM" id="SSF51735">
    <property type="entry name" value="NAD(P)-binding Rossmann-fold domains"/>
    <property type="match status" value="1"/>
</dbReference>
<evidence type="ECO:0000313" key="7">
    <source>
        <dbReference type="EMBL" id="MBS7526479.1"/>
    </source>
</evidence>
<keyword evidence="8" id="KW-1185">Reference proteome</keyword>